<comment type="catalytic activity">
    <reaction evidence="7 8 13">
        <text>(S)-4-amino-5-oxopentanoate + tRNA(Glu) + NADP(+) = L-glutamyl-tRNA(Glu) + NADPH + H(+)</text>
        <dbReference type="Rhea" id="RHEA:12344"/>
        <dbReference type="Rhea" id="RHEA-COMP:9663"/>
        <dbReference type="Rhea" id="RHEA-COMP:9680"/>
        <dbReference type="ChEBI" id="CHEBI:15378"/>
        <dbReference type="ChEBI" id="CHEBI:57501"/>
        <dbReference type="ChEBI" id="CHEBI:57783"/>
        <dbReference type="ChEBI" id="CHEBI:58349"/>
        <dbReference type="ChEBI" id="CHEBI:78442"/>
        <dbReference type="ChEBI" id="CHEBI:78520"/>
        <dbReference type="EC" id="1.2.1.70"/>
    </reaction>
</comment>
<evidence type="ECO:0000256" key="7">
    <source>
        <dbReference type="ARBA" id="ARBA00047464"/>
    </source>
</evidence>
<dbReference type="Proteomes" id="UP000377798">
    <property type="component" value="Unassembled WGS sequence"/>
</dbReference>
<dbReference type="Pfam" id="PF01488">
    <property type="entry name" value="Shikimate_DH"/>
    <property type="match status" value="1"/>
</dbReference>
<evidence type="ECO:0000259" key="14">
    <source>
        <dbReference type="Pfam" id="PF00745"/>
    </source>
</evidence>
<dbReference type="AlphaFoldDB" id="A0A8H2MDM7"/>
<dbReference type="InterPro" id="IPR036343">
    <property type="entry name" value="GluRdtase_N_sf"/>
</dbReference>
<dbReference type="PANTHER" id="PTHR43013">
    <property type="entry name" value="GLUTAMYL-TRNA REDUCTASE"/>
    <property type="match status" value="1"/>
</dbReference>
<evidence type="ECO:0000256" key="13">
    <source>
        <dbReference type="RuleBase" id="RU000584"/>
    </source>
</evidence>
<organism evidence="17 18">
    <name type="scientific">Urinicoccus massiliensis</name>
    <dbReference type="NCBI Taxonomy" id="1723382"/>
    <lineage>
        <taxon>Bacteria</taxon>
        <taxon>Bacillati</taxon>
        <taxon>Bacillota</taxon>
        <taxon>Tissierellia</taxon>
        <taxon>Tissierellales</taxon>
        <taxon>Peptoniphilaceae</taxon>
        <taxon>Urinicoccus</taxon>
    </lineage>
</organism>
<proteinExistence type="inferred from homology"/>
<feature type="binding site" evidence="8 10">
    <location>
        <position position="117"/>
    </location>
    <ligand>
        <name>substrate</name>
    </ligand>
</feature>
<gene>
    <name evidence="8 17" type="primary">hemA</name>
    <name evidence="17" type="ORF">NCTC13150_00289</name>
</gene>
<evidence type="ECO:0000259" key="15">
    <source>
        <dbReference type="Pfam" id="PF01488"/>
    </source>
</evidence>
<feature type="binding site" evidence="8 11">
    <location>
        <begin position="185"/>
        <end position="190"/>
    </location>
    <ligand>
        <name>NADP(+)</name>
        <dbReference type="ChEBI" id="CHEBI:58349"/>
    </ligand>
</feature>
<reference evidence="17 18" key="1">
    <citation type="submission" date="2019-02" db="EMBL/GenBank/DDBJ databases">
        <authorList>
            <consortium name="Pathogen Informatics"/>
        </authorList>
    </citation>
    <scope>NUCLEOTIDE SEQUENCE [LARGE SCALE GENOMIC DNA]</scope>
    <source>
        <strain evidence="17 18">3012STDY7089603</strain>
    </source>
</reference>
<dbReference type="UniPathway" id="UPA00251">
    <property type="reaction ID" value="UER00316"/>
</dbReference>
<evidence type="ECO:0000256" key="9">
    <source>
        <dbReference type="PIRSR" id="PIRSR000445-1"/>
    </source>
</evidence>
<dbReference type="InterPro" id="IPR036453">
    <property type="entry name" value="GluRdtase_dimer_dom_sf"/>
</dbReference>
<dbReference type="Pfam" id="PF05201">
    <property type="entry name" value="GlutR_N"/>
    <property type="match status" value="1"/>
</dbReference>
<dbReference type="InterPro" id="IPR015896">
    <property type="entry name" value="4pyrrol_synth_GluRdtase_dimer"/>
</dbReference>
<dbReference type="RefSeq" id="WP_131748200.1">
    <property type="nucleotide sequence ID" value="NZ_CAACYI010000001.1"/>
</dbReference>
<dbReference type="GO" id="GO:0008883">
    <property type="term" value="F:glutamyl-tRNA reductase activity"/>
    <property type="evidence" value="ECO:0007669"/>
    <property type="project" value="UniProtKB-UniRule"/>
</dbReference>
<evidence type="ECO:0000256" key="4">
    <source>
        <dbReference type="ARBA" id="ARBA00022857"/>
    </source>
</evidence>
<keyword evidence="6 8" id="KW-0627">Porphyrin biosynthesis</keyword>
<evidence type="ECO:0000256" key="10">
    <source>
        <dbReference type="PIRSR" id="PIRSR000445-2"/>
    </source>
</evidence>
<keyword evidence="4 8" id="KW-0521">NADP</keyword>
<keyword evidence="5 8" id="KW-0560">Oxidoreductase</keyword>
<dbReference type="FunFam" id="3.30.460.30:FF:000001">
    <property type="entry name" value="Glutamyl-tRNA reductase"/>
    <property type="match status" value="1"/>
</dbReference>
<dbReference type="GO" id="GO:0050661">
    <property type="term" value="F:NADP binding"/>
    <property type="evidence" value="ECO:0007669"/>
    <property type="project" value="InterPro"/>
</dbReference>
<feature type="domain" description="Quinate/shikimate 5-dehydrogenase/glutamyl-tRNA reductase" evidence="15">
    <location>
        <begin position="174"/>
        <end position="297"/>
    </location>
</feature>
<feature type="domain" description="Glutamyl-tRNA reductase N-terminal" evidence="16">
    <location>
        <begin position="6"/>
        <end position="152"/>
    </location>
</feature>
<dbReference type="InterPro" id="IPR000343">
    <property type="entry name" value="4pyrrol_synth_GluRdtase"/>
</dbReference>
<evidence type="ECO:0000256" key="5">
    <source>
        <dbReference type="ARBA" id="ARBA00023002"/>
    </source>
</evidence>
<dbReference type="SUPFAM" id="SSF51735">
    <property type="entry name" value="NAD(P)-binding Rossmann-fold domains"/>
    <property type="match status" value="1"/>
</dbReference>
<evidence type="ECO:0000256" key="8">
    <source>
        <dbReference type="HAMAP-Rule" id="MF_00087"/>
    </source>
</evidence>
<dbReference type="Gene3D" id="3.30.460.30">
    <property type="entry name" value="Glutamyl-tRNA reductase, N-terminal domain"/>
    <property type="match status" value="1"/>
</dbReference>
<protein>
    <recommendedName>
        <fullName evidence="3 8">Glutamyl-tRNA reductase</fullName>
        <shortName evidence="8">GluTR</shortName>
        <ecNumber evidence="3 8">1.2.1.70</ecNumber>
    </recommendedName>
</protein>
<evidence type="ECO:0000256" key="6">
    <source>
        <dbReference type="ARBA" id="ARBA00023244"/>
    </source>
</evidence>
<evidence type="ECO:0000256" key="2">
    <source>
        <dbReference type="ARBA" id="ARBA00005916"/>
    </source>
</evidence>
<dbReference type="InterPro" id="IPR015895">
    <property type="entry name" value="4pyrrol_synth_GluRdtase_N"/>
</dbReference>
<comment type="pathway">
    <text evidence="1 8 13">Porphyrin-containing compound metabolism; protoporphyrin-IX biosynthesis; 5-aminolevulinate from L-glutamyl-tRNA(Glu): step 1/2.</text>
</comment>
<feature type="binding site" evidence="8 10">
    <location>
        <begin position="111"/>
        <end position="113"/>
    </location>
    <ligand>
        <name>substrate</name>
    </ligand>
</feature>
<dbReference type="CDD" id="cd05213">
    <property type="entry name" value="NAD_bind_Glutamyl_tRNA_reduct"/>
    <property type="match status" value="1"/>
</dbReference>
<dbReference type="EMBL" id="CAACYI010000001">
    <property type="protein sequence ID" value="VFB15785.1"/>
    <property type="molecule type" value="Genomic_DNA"/>
</dbReference>
<dbReference type="EC" id="1.2.1.70" evidence="3 8"/>
<sequence>MKFCVVGINHHVAPIEIREKVHFKETDIIEVTDTLLDESILELVILSTCNRSEIYFLSNQPDQDVKRVADYLRDYFQLDLQDKDLITKVGDQALHHLFYVAIGLDSMIIGEDQILGQVVDAHTTAMDLNSSQKILNKIFREAITFAKRVKTESTVSDRPVSIAYIGVKKMEELFDLSLSRCMIIGLGEMGSLALGYLIERGAEVVACNRTYENSIKMQQKYHELEILPFEDRLKGLVDVDILISATSSPHTIINSRDLLRRTKPLAIMDLSLPRDVDPAVASLEDVTLYDIDSLQEIGQHNLEENKRILDGYKPEIDQVIQELKHWISESKVDPIMKSLNQRCDEIADDTLRYIFRKTDLTHNEQLKVEKIVRSALKKVVREPLLSVRQMDESDRKEITISVLKEVFGA</sequence>
<feature type="active site" description="Nucleophile" evidence="8 9">
    <location>
        <position position="49"/>
    </location>
</feature>
<comment type="subunit">
    <text evidence="8">Homodimer.</text>
</comment>
<dbReference type="SUPFAM" id="SSF69742">
    <property type="entry name" value="Glutamyl tRNA-reductase catalytic, N-terminal domain"/>
    <property type="match status" value="1"/>
</dbReference>
<feature type="domain" description="Tetrapyrrole biosynthesis glutamyl-tRNA reductase dimerisation" evidence="14">
    <location>
        <begin position="316"/>
        <end position="408"/>
    </location>
</feature>
<evidence type="ECO:0000313" key="17">
    <source>
        <dbReference type="EMBL" id="VFB15785.1"/>
    </source>
</evidence>
<feature type="binding site" evidence="8 10">
    <location>
        <begin position="48"/>
        <end position="51"/>
    </location>
    <ligand>
        <name>substrate</name>
    </ligand>
</feature>
<comment type="similarity">
    <text evidence="2 8 13">Belongs to the glutamyl-tRNA reductase family.</text>
</comment>
<feature type="site" description="Important for activity" evidence="8 12">
    <location>
        <position position="96"/>
    </location>
</feature>
<evidence type="ECO:0000259" key="16">
    <source>
        <dbReference type="Pfam" id="PF05201"/>
    </source>
</evidence>
<name>A0A8H2MDM7_9FIRM</name>
<dbReference type="NCBIfam" id="TIGR01035">
    <property type="entry name" value="hemA"/>
    <property type="match status" value="1"/>
</dbReference>
<dbReference type="Gene3D" id="3.40.50.720">
    <property type="entry name" value="NAD(P)-binding Rossmann-like Domain"/>
    <property type="match status" value="1"/>
</dbReference>
<dbReference type="Pfam" id="PF00745">
    <property type="entry name" value="GlutR_dimer"/>
    <property type="match status" value="1"/>
</dbReference>
<dbReference type="PIRSF" id="PIRSF000445">
    <property type="entry name" value="4pyrrol_synth_GluRdtase"/>
    <property type="match status" value="1"/>
</dbReference>
<dbReference type="PANTHER" id="PTHR43013:SF1">
    <property type="entry name" value="GLUTAMYL-TRNA REDUCTASE"/>
    <property type="match status" value="1"/>
</dbReference>
<accession>A0A8H2MDM7</accession>
<evidence type="ECO:0000256" key="12">
    <source>
        <dbReference type="PIRSR" id="PIRSR000445-4"/>
    </source>
</evidence>
<comment type="miscellaneous">
    <text evidence="8">During catalysis, the active site Cys acts as a nucleophile attacking the alpha-carbonyl group of tRNA-bound glutamate with the formation of a thioester intermediate between enzyme and glutamate, and the concomitant release of tRNA(Glu). The thioester intermediate is finally reduced by direct hydride transfer from NADPH, to form the product GSA.</text>
</comment>
<dbReference type="InterPro" id="IPR006151">
    <property type="entry name" value="Shikm_DH/Glu-tRNA_Rdtase"/>
</dbReference>
<keyword evidence="18" id="KW-1185">Reference proteome</keyword>
<comment type="domain">
    <text evidence="8">Possesses an unusual extended V-shaped dimeric structure with each monomer consisting of three distinct domains arranged along a curved 'spinal' alpha-helix. The N-terminal catalytic domain specifically recognizes the glutamate moiety of the substrate. The second domain is the NADPH-binding domain, and the third C-terminal domain is responsible for dimerization.</text>
</comment>
<comment type="function">
    <text evidence="8">Catalyzes the NADPH-dependent reduction of glutamyl-tRNA(Glu) to glutamate 1-semialdehyde (GSA).</text>
</comment>
<dbReference type="SUPFAM" id="SSF69075">
    <property type="entry name" value="Glutamyl tRNA-reductase dimerization domain"/>
    <property type="match status" value="1"/>
</dbReference>
<comment type="caution">
    <text evidence="17">The sequence shown here is derived from an EMBL/GenBank/DDBJ whole genome shotgun (WGS) entry which is preliminary data.</text>
</comment>
<evidence type="ECO:0000256" key="11">
    <source>
        <dbReference type="PIRSR" id="PIRSR000445-3"/>
    </source>
</evidence>
<feature type="binding site" evidence="8 10">
    <location>
        <position position="106"/>
    </location>
    <ligand>
        <name>substrate</name>
    </ligand>
</feature>
<dbReference type="InterPro" id="IPR036291">
    <property type="entry name" value="NAD(P)-bd_dom_sf"/>
</dbReference>
<evidence type="ECO:0000256" key="3">
    <source>
        <dbReference type="ARBA" id="ARBA00012970"/>
    </source>
</evidence>
<dbReference type="HAMAP" id="MF_00087">
    <property type="entry name" value="Glu_tRNA_reductase"/>
    <property type="match status" value="1"/>
</dbReference>
<dbReference type="GO" id="GO:0019353">
    <property type="term" value="P:protoporphyrinogen IX biosynthetic process from glutamate"/>
    <property type="evidence" value="ECO:0007669"/>
    <property type="project" value="TreeGrafter"/>
</dbReference>
<evidence type="ECO:0000256" key="1">
    <source>
        <dbReference type="ARBA" id="ARBA00005059"/>
    </source>
</evidence>
<evidence type="ECO:0000313" key="18">
    <source>
        <dbReference type="Proteomes" id="UP000377798"/>
    </source>
</evidence>